<keyword evidence="3" id="KW-0732">Signal</keyword>
<organism evidence="5 6">
    <name type="scientific">Heterodermia speciosa</name>
    <dbReference type="NCBI Taxonomy" id="116794"/>
    <lineage>
        <taxon>Eukaryota</taxon>
        <taxon>Fungi</taxon>
        <taxon>Dikarya</taxon>
        <taxon>Ascomycota</taxon>
        <taxon>Pezizomycotina</taxon>
        <taxon>Lecanoromycetes</taxon>
        <taxon>OSLEUM clade</taxon>
        <taxon>Lecanoromycetidae</taxon>
        <taxon>Caliciales</taxon>
        <taxon>Physciaceae</taxon>
        <taxon>Heterodermia</taxon>
    </lineage>
</organism>
<feature type="domain" description="Peptidase A1" evidence="4">
    <location>
        <begin position="38"/>
        <end position="409"/>
    </location>
</feature>
<comment type="caution">
    <text evidence="5">The sequence shown here is derived from an EMBL/GenBank/DDBJ whole genome shotgun (WGS) entry which is preliminary data.</text>
</comment>
<feature type="region of interest" description="Disordered" evidence="1">
    <location>
        <begin position="457"/>
        <end position="477"/>
    </location>
</feature>
<dbReference type="SUPFAM" id="SSF50630">
    <property type="entry name" value="Acid proteases"/>
    <property type="match status" value="1"/>
</dbReference>
<dbReference type="EMBL" id="CAJPDS010000003">
    <property type="protein sequence ID" value="CAF9904654.1"/>
    <property type="molecule type" value="Genomic_DNA"/>
</dbReference>
<dbReference type="Proteomes" id="UP000664521">
    <property type="component" value="Unassembled WGS sequence"/>
</dbReference>
<evidence type="ECO:0000313" key="5">
    <source>
        <dbReference type="EMBL" id="CAF9904654.1"/>
    </source>
</evidence>
<protein>
    <recommendedName>
        <fullName evidence="4">Peptidase A1 domain-containing protein</fullName>
    </recommendedName>
</protein>
<feature type="signal peptide" evidence="3">
    <location>
        <begin position="1"/>
        <end position="16"/>
    </location>
</feature>
<sequence length="588" mass="62002">MLGILILLFALSYVTALDTGPVQIIPSSHALGSDGPWQTVNVSLGDPPQSVQLFPGGIFESVILSNGICSNTSLPKPCGSGGLYDDSKSDTIDDTSIGFNSNNNVTSMDDGQTQTVGISMPIMDQLQIPRVGFSNWVVPNLSISLVNEIYTTLPDGTSYPVQVGNLALGSAINQSFTTDFGPSINASLIPGWFYEQGVTGNTYGLHIGSAAMGIPLSLWLGGYDRSRVLGPVSSQPCFQNRLRIDLLDVGIGVDNGASPFNFSSKRNILDQGNSSMGDSTSVIINSLSPYLHLPKSTCDAIASYLPVTYRPKFQLYVWDVNDAAYGPIITSPSFLSFTFRASNLQQSNLTIKVPFQLLNLTLEAPISSKPTQYFPCRPPLAGGGYTLGRAFLQAAFVGVDWNSDTGSWSLAQAPGPNTARTPQQEILTTTVSSSSNTWSDSWAGHWTPIEETSSTINSTNATASSGNTVSTESSAPKAGLTTGAKAGIGVGCGVVGALLIGIGLYLYRSHSHSRLASVSSSQQTASAMTSDDPSTIPLKGYYQPQAPQEQTIAEAPGSEPVELTGAEQVAIELGNGQVARQELGVNSR</sequence>
<keyword evidence="6" id="KW-1185">Reference proteome</keyword>
<keyword evidence="2" id="KW-0812">Transmembrane</keyword>
<evidence type="ECO:0000259" key="4">
    <source>
        <dbReference type="PROSITE" id="PS51767"/>
    </source>
</evidence>
<feature type="compositionally biased region" description="Low complexity" evidence="1">
    <location>
        <begin position="457"/>
        <end position="471"/>
    </location>
</feature>
<evidence type="ECO:0000256" key="2">
    <source>
        <dbReference type="SAM" id="Phobius"/>
    </source>
</evidence>
<gene>
    <name evidence="5" type="ORF">HETSPECPRED_004748</name>
</gene>
<keyword evidence="2" id="KW-1133">Transmembrane helix</keyword>
<proteinExistence type="predicted"/>
<keyword evidence="2" id="KW-0472">Membrane</keyword>
<accession>A0A8H3EDR4</accession>
<dbReference type="OrthoDB" id="4074350at2759"/>
<reference evidence="5" key="1">
    <citation type="submission" date="2021-03" db="EMBL/GenBank/DDBJ databases">
        <authorList>
            <person name="Tagirdzhanova G."/>
        </authorList>
    </citation>
    <scope>NUCLEOTIDE SEQUENCE</scope>
</reference>
<feature type="transmembrane region" description="Helical" evidence="2">
    <location>
        <begin position="486"/>
        <end position="507"/>
    </location>
</feature>
<feature type="region of interest" description="Disordered" evidence="1">
    <location>
        <begin position="523"/>
        <end position="547"/>
    </location>
</feature>
<dbReference type="PROSITE" id="PS51767">
    <property type="entry name" value="PEPTIDASE_A1"/>
    <property type="match status" value="1"/>
</dbReference>
<evidence type="ECO:0000256" key="1">
    <source>
        <dbReference type="SAM" id="MobiDB-lite"/>
    </source>
</evidence>
<evidence type="ECO:0000313" key="6">
    <source>
        <dbReference type="Proteomes" id="UP000664521"/>
    </source>
</evidence>
<dbReference type="InterPro" id="IPR033121">
    <property type="entry name" value="PEPTIDASE_A1"/>
</dbReference>
<dbReference type="Gene3D" id="2.40.70.10">
    <property type="entry name" value="Acid Proteases"/>
    <property type="match status" value="1"/>
</dbReference>
<dbReference type="InterPro" id="IPR021109">
    <property type="entry name" value="Peptidase_aspartic_dom_sf"/>
</dbReference>
<dbReference type="AlphaFoldDB" id="A0A8H3EDR4"/>
<evidence type="ECO:0000256" key="3">
    <source>
        <dbReference type="SAM" id="SignalP"/>
    </source>
</evidence>
<name>A0A8H3EDR4_9LECA</name>
<feature type="chain" id="PRO_5034442586" description="Peptidase A1 domain-containing protein" evidence="3">
    <location>
        <begin position="17"/>
        <end position="588"/>
    </location>
</feature>